<dbReference type="Pfam" id="PF17678">
    <property type="entry name" value="Glyco_hydro_92N"/>
    <property type="match status" value="1"/>
</dbReference>
<dbReference type="GO" id="GO:0005634">
    <property type="term" value="C:nucleus"/>
    <property type="evidence" value="ECO:0007669"/>
    <property type="project" value="TreeGrafter"/>
</dbReference>
<gene>
    <name evidence="4" type="ORF">DHEL01_v212730</name>
</gene>
<dbReference type="OrthoDB" id="449263at2759"/>
<dbReference type="GO" id="GO:0030246">
    <property type="term" value="F:carbohydrate binding"/>
    <property type="evidence" value="ECO:0007669"/>
    <property type="project" value="InterPro"/>
</dbReference>
<name>A0A2P5HF49_DIAHE</name>
<dbReference type="GO" id="GO:0005829">
    <property type="term" value="C:cytosol"/>
    <property type="evidence" value="ECO:0007669"/>
    <property type="project" value="TreeGrafter"/>
</dbReference>
<dbReference type="AlphaFoldDB" id="A0A2P5HF49"/>
<dbReference type="InterPro" id="IPR050883">
    <property type="entry name" value="PNGase"/>
</dbReference>
<feature type="chain" id="PRO_5015105153" evidence="1">
    <location>
        <begin position="21"/>
        <end position="802"/>
    </location>
</feature>
<evidence type="ECO:0000313" key="4">
    <source>
        <dbReference type="EMBL" id="POS68875.1"/>
    </source>
</evidence>
<dbReference type="GO" id="GO:0000224">
    <property type="term" value="F:peptide-N4-(N-acetyl-beta-glucosaminyl)asparagine amidase activity"/>
    <property type="evidence" value="ECO:0007669"/>
    <property type="project" value="TreeGrafter"/>
</dbReference>
<dbReference type="Gene3D" id="1.20.1050.60">
    <property type="entry name" value="alpha-1,2-mannosidase"/>
    <property type="match status" value="1"/>
</dbReference>
<dbReference type="PANTHER" id="PTHR12143">
    <property type="entry name" value="PEPTIDE N-GLYCANASE PNGASE -RELATED"/>
    <property type="match status" value="1"/>
</dbReference>
<evidence type="ECO:0000259" key="3">
    <source>
        <dbReference type="Pfam" id="PF17678"/>
    </source>
</evidence>
<evidence type="ECO:0000259" key="2">
    <source>
        <dbReference type="Pfam" id="PF07971"/>
    </source>
</evidence>
<dbReference type="InterPro" id="IPR014718">
    <property type="entry name" value="GH-type_carb-bd"/>
</dbReference>
<feature type="signal peptide" evidence="1">
    <location>
        <begin position="1"/>
        <end position="20"/>
    </location>
</feature>
<dbReference type="InterPro" id="IPR041371">
    <property type="entry name" value="GH92_N"/>
</dbReference>
<protein>
    <submittedName>
        <fullName evidence="4">Glycosyl hydrolase</fullName>
    </submittedName>
</protein>
<dbReference type="Gene3D" id="3.30.2080.10">
    <property type="entry name" value="GH92 mannosidase domain"/>
    <property type="match status" value="1"/>
</dbReference>
<dbReference type="GO" id="GO:0006516">
    <property type="term" value="P:glycoprotein catabolic process"/>
    <property type="evidence" value="ECO:0007669"/>
    <property type="project" value="TreeGrafter"/>
</dbReference>
<organism evidence="4 5">
    <name type="scientific">Diaporthe helianthi</name>
    <dbReference type="NCBI Taxonomy" id="158607"/>
    <lineage>
        <taxon>Eukaryota</taxon>
        <taxon>Fungi</taxon>
        <taxon>Dikarya</taxon>
        <taxon>Ascomycota</taxon>
        <taxon>Pezizomycotina</taxon>
        <taxon>Sordariomycetes</taxon>
        <taxon>Sordariomycetidae</taxon>
        <taxon>Diaporthales</taxon>
        <taxon>Diaporthaceae</taxon>
        <taxon>Diaporthe</taxon>
    </lineage>
</organism>
<dbReference type="EMBL" id="MAVT02002986">
    <property type="protein sequence ID" value="POS68875.1"/>
    <property type="molecule type" value="Genomic_DNA"/>
</dbReference>
<reference evidence="4" key="1">
    <citation type="submission" date="2017-09" db="EMBL/GenBank/DDBJ databases">
        <title>Polyketide synthases of a Diaporthe helianthi virulent isolate.</title>
        <authorList>
            <person name="Baroncelli R."/>
        </authorList>
    </citation>
    <scope>NUCLEOTIDE SEQUENCE [LARGE SCALE GENOMIC DNA]</scope>
    <source>
        <strain evidence="4">7/96</strain>
    </source>
</reference>
<feature type="domain" description="Glycosyl hydrolase family 92 N-terminal" evidence="3">
    <location>
        <begin position="30"/>
        <end position="299"/>
    </location>
</feature>
<dbReference type="NCBIfam" id="TIGR01180">
    <property type="entry name" value="aman2_put"/>
    <property type="match status" value="1"/>
</dbReference>
<keyword evidence="4" id="KW-0378">Hydrolase</keyword>
<dbReference type="STRING" id="158607.A0A2P5HF49"/>
<dbReference type="InterPro" id="IPR012939">
    <property type="entry name" value="Glyco_hydro_92"/>
</dbReference>
<keyword evidence="1" id="KW-0732">Signal</keyword>
<dbReference type="InParanoid" id="A0A2P5HF49"/>
<keyword evidence="5" id="KW-1185">Reference proteome</keyword>
<feature type="domain" description="Glycosyl hydrolase family 92" evidence="2">
    <location>
        <begin position="305"/>
        <end position="782"/>
    </location>
</feature>
<evidence type="ECO:0000256" key="1">
    <source>
        <dbReference type="SAM" id="SignalP"/>
    </source>
</evidence>
<dbReference type="Pfam" id="PF07971">
    <property type="entry name" value="Glyco_hydro_92"/>
    <property type="match status" value="1"/>
</dbReference>
<accession>A0A2P5HF49</accession>
<sequence length="802" mass="88883">MSSLNRAVAGLLLAATLTSGADIVQDLTKHVNLFIGTEGPVPGLAWNAGNVFPGASLPFGAAKVGIDTTRFNYSFSANAGYTPDGNVTGISLLHVSGTGGAPTYGLIPQMPLTTLENVNLFDNLTYMQPRVVKDEAQVGYYKTQLQNGVTAEISASMHAGIMKYHFPEDAEGKYVLVDISHFLPGVGKKEQQYSNGYLERSEDGAWYSGYTVFREGWAWGGDFRVYFCGHFDATPANSQLFWGKNTDPFWPNTTDVKPNFTNDTFLKAGAENYQYGYRLGGLFEFPRDASSVTSKVGVSWISADKACEFLDEIPEWDLNATAQAAQDNWNSEVLSKINVTTTNDTQLQMFYTALYHSHLLPSDRTGENPNWESEEPYYDDFYTLWDTFRTLHPLITLILPDRQTGMVRALIDIWRHERFLPDGRSRNYNGRVQGGSNADNVLADAYVKGLKGGINWEDGYKAMKTNAEVQPPNNLDWEDMTGSTKEGRGALSDWIKYGYVTPEKGRCLSKTVEYAYNDFSVFQVAQGEAPEEAARYLNRSAGWQKTWSHNTTALNFTGFLAPTYGNGTIQPYNPLACGQCSWSAITYEGVPWEYSLGFHFDMETLLSFMGGPETSEARLDTMFIKGLSQSEQSNNDAGTTVYNPGNEPSFMTPFLYNYLPQRQHKSVQRSREVVDEYYNNGPSGIPGNDDAGSMSSWLIWNMVGLYPVAAQPLYLILAPWFEDISITLGDSGGVVHVVAEGLDSGPYVQELKVNGRVWTKSWITHGELTGNGTGSLLEFQLGPEQTRWDTGDVPPSPGHLLL</sequence>
<dbReference type="InterPro" id="IPR005887">
    <property type="entry name" value="GH92_a_mannosidase_put"/>
</dbReference>
<proteinExistence type="predicted"/>
<dbReference type="GO" id="GO:0005975">
    <property type="term" value="P:carbohydrate metabolic process"/>
    <property type="evidence" value="ECO:0007669"/>
    <property type="project" value="InterPro"/>
</dbReference>
<dbReference type="Proteomes" id="UP000094444">
    <property type="component" value="Unassembled WGS sequence"/>
</dbReference>
<dbReference type="FunFam" id="1.20.1050.60:FF:000002">
    <property type="entry name" value="Glycosyl hydrolase family 92"/>
    <property type="match status" value="1"/>
</dbReference>
<dbReference type="PANTHER" id="PTHR12143:SF27">
    <property type="entry name" value="ALPHA-1,2-MANNOSIDASE FAMILY PROTEIN (AFU_ORTHOLOGUE AFUA_5G10520)"/>
    <property type="match status" value="1"/>
</dbReference>
<comment type="caution">
    <text evidence="4">The sequence shown here is derived from an EMBL/GenBank/DDBJ whole genome shotgun (WGS) entry which is preliminary data.</text>
</comment>
<dbReference type="Gene3D" id="1.20.1610.10">
    <property type="entry name" value="alpha-1,2-mannosidases domains"/>
    <property type="match status" value="1"/>
</dbReference>
<dbReference type="Gene3D" id="2.70.98.10">
    <property type="match status" value="1"/>
</dbReference>
<evidence type="ECO:0000313" key="5">
    <source>
        <dbReference type="Proteomes" id="UP000094444"/>
    </source>
</evidence>
<dbReference type="InterPro" id="IPR008928">
    <property type="entry name" value="6-hairpin_glycosidase_sf"/>
</dbReference>
<dbReference type="SUPFAM" id="SSF48208">
    <property type="entry name" value="Six-hairpin glycosidases"/>
    <property type="match status" value="1"/>
</dbReference>